<keyword evidence="3" id="KW-0106">Calcium</keyword>
<proteinExistence type="predicted"/>
<evidence type="ECO:0000256" key="2">
    <source>
        <dbReference type="ARBA" id="ARBA00022737"/>
    </source>
</evidence>
<keyword evidence="2" id="KW-0677">Repeat</keyword>
<name>A0ABM1BQ99_LIMPO</name>
<dbReference type="SUPFAM" id="SSF47473">
    <property type="entry name" value="EF-hand"/>
    <property type="match status" value="1"/>
</dbReference>
<protein>
    <submittedName>
        <fullName evidence="7">Calcyphosin-like protein</fullName>
    </submittedName>
</protein>
<evidence type="ECO:0000313" key="6">
    <source>
        <dbReference type="Proteomes" id="UP000694941"/>
    </source>
</evidence>
<dbReference type="PROSITE" id="PS00018">
    <property type="entry name" value="EF_HAND_1"/>
    <property type="match status" value="2"/>
</dbReference>
<dbReference type="Proteomes" id="UP000694941">
    <property type="component" value="Unplaced"/>
</dbReference>
<keyword evidence="1" id="KW-0479">Metal-binding</keyword>
<accession>A0ABM1BQ99</accession>
<dbReference type="GeneID" id="106470564"/>
<dbReference type="PANTHER" id="PTHR34524:SF6">
    <property type="entry name" value="CALCYPHOSINE LIKE"/>
    <property type="match status" value="1"/>
</dbReference>
<feature type="region of interest" description="Disordered" evidence="4">
    <location>
        <begin position="1"/>
        <end position="22"/>
    </location>
</feature>
<dbReference type="InterPro" id="IPR002048">
    <property type="entry name" value="EF_hand_dom"/>
</dbReference>
<feature type="domain" description="EF-hand" evidence="5">
    <location>
        <begin position="77"/>
        <end position="112"/>
    </location>
</feature>
<dbReference type="CDD" id="cd00051">
    <property type="entry name" value="EFh"/>
    <property type="match status" value="1"/>
</dbReference>
<evidence type="ECO:0000256" key="1">
    <source>
        <dbReference type="ARBA" id="ARBA00022723"/>
    </source>
</evidence>
<dbReference type="SMART" id="SM00054">
    <property type="entry name" value="EFh"/>
    <property type="match status" value="3"/>
</dbReference>
<dbReference type="InterPro" id="IPR051581">
    <property type="entry name" value="Ca-bind"/>
</dbReference>
<keyword evidence="6" id="KW-1185">Reference proteome</keyword>
<dbReference type="RefSeq" id="XP_013786582.1">
    <property type="nucleotide sequence ID" value="XM_013931128.2"/>
</dbReference>
<dbReference type="InterPro" id="IPR018247">
    <property type="entry name" value="EF_Hand_1_Ca_BS"/>
</dbReference>
<dbReference type="PROSITE" id="PS50222">
    <property type="entry name" value="EF_HAND_2"/>
    <property type="match status" value="3"/>
</dbReference>
<feature type="domain" description="EF-hand" evidence="5">
    <location>
        <begin position="113"/>
        <end position="148"/>
    </location>
</feature>
<sequence length="210" mass="24363">MSAIQTDRQEEEMKQKAQKMATQATTSIEKLRYQCLQRGAKGIKELGRSFRIMDDSGDRKLDLEEFSKGLHDYGVHLDNSEIENLFNDMDKDDNGSLNFDEFLKALRPPMSQARVNLIDQAFRKLDRTGDKVITVDDLRGLYNARYHPKYQNGELTENEVFQLFLKSFDSPSNPDAKVTWEEFLNYYSGVSASIDTDAYFDLMMRQAWKL</sequence>
<evidence type="ECO:0000256" key="3">
    <source>
        <dbReference type="ARBA" id="ARBA00022837"/>
    </source>
</evidence>
<evidence type="ECO:0000313" key="7">
    <source>
        <dbReference type="RefSeq" id="XP_013786582.1"/>
    </source>
</evidence>
<feature type="domain" description="EF-hand" evidence="5">
    <location>
        <begin position="41"/>
        <end position="76"/>
    </location>
</feature>
<reference evidence="7" key="1">
    <citation type="submission" date="2025-08" db="UniProtKB">
        <authorList>
            <consortium name="RefSeq"/>
        </authorList>
    </citation>
    <scope>IDENTIFICATION</scope>
    <source>
        <tissue evidence="7">Muscle</tissue>
    </source>
</reference>
<dbReference type="Gene3D" id="1.10.238.10">
    <property type="entry name" value="EF-hand"/>
    <property type="match status" value="2"/>
</dbReference>
<evidence type="ECO:0000256" key="4">
    <source>
        <dbReference type="SAM" id="MobiDB-lite"/>
    </source>
</evidence>
<gene>
    <name evidence="7" type="primary">LOC106470564</name>
</gene>
<dbReference type="InterPro" id="IPR011992">
    <property type="entry name" value="EF-hand-dom_pair"/>
</dbReference>
<evidence type="ECO:0000259" key="5">
    <source>
        <dbReference type="PROSITE" id="PS50222"/>
    </source>
</evidence>
<organism evidence="6 7">
    <name type="scientific">Limulus polyphemus</name>
    <name type="common">Atlantic horseshoe crab</name>
    <dbReference type="NCBI Taxonomy" id="6850"/>
    <lineage>
        <taxon>Eukaryota</taxon>
        <taxon>Metazoa</taxon>
        <taxon>Ecdysozoa</taxon>
        <taxon>Arthropoda</taxon>
        <taxon>Chelicerata</taxon>
        <taxon>Merostomata</taxon>
        <taxon>Xiphosura</taxon>
        <taxon>Limulidae</taxon>
        <taxon>Limulus</taxon>
    </lineage>
</organism>
<dbReference type="Pfam" id="PF13499">
    <property type="entry name" value="EF-hand_7"/>
    <property type="match status" value="2"/>
</dbReference>
<dbReference type="PANTHER" id="PTHR34524">
    <property type="entry name" value="CALCYPHOSIN"/>
    <property type="match status" value="1"/>
</dbReference>